<comment type="caution">
    <text evidence="6">The sequence shown here is derived from an EMBL/GenBank/DDBJ whole genome shotgun (WGS) entry which is preliminary data.</text>
</comment>
<proteinExistence type="inferred from homology"/>
<comment type="similarity">
    <text evidence="2 4">Belongs to the FliE family.</text>
</comment>
<dbReference type="PANTHER" id="PTHR34653:SF1">
    <property type="entry name" value="FLAGELLAR HOOK-BASAL BODY COMPLEX PROTEIN FLIE"/>
    <property type="match status" value="1"/>
</dbReference>
<name>A0ABX2QB63_9HYPH</name>
<keyword evidence="7" id="KW-1185">Reference proteome</keyword>
<dbReference type="HAMAP" id="MF_00724">
    <property type="entry name" value="FliE"/>
    <property type="match status" value="1"/>
</dbReference>
<evidence type="ECO:0000256" key="4">
    <source>
        <dbReference type="HAMAP-Rule" id="MF_00724"/>
    </source>
</evidence>
<accession>A0ABX2QB63</accession>
<evidence type="ECO:0000313" key="7">
    <source>
        <dbReference type="Proteomes" id="UP000659172"/>
    </source>
</evidence>
<keyword evidence="3 4" id="KW-0975">Bacterial flagellum</keyword>
<protein>
    <recommendedName>
        <fullName evidence="4">Flagellar hook-basal body complex protein FliE</fullName>
    </recommendedName>
</protein>
<evidence type="ECO:0000256" key="3">
    <source>
        <dbReference type="ARBA" id="ARBA00023143"/>
    </source>
</evidence>
<evidence type="ECO:0000256" key="1">
    <source>
        <dbReference type="ARBA" id="ARBA00004117"/>
    </source>
</evidence>
<keyword evidence="6" id="KW-0282">Flagellum</keyword>
<evidence type="ECO:0000256" key="5">
    <source>
        <dbReference type="SAM" id="MobiDB-lite"/>
    </source>
</evidence>
<keyword evidence="6" id="KW-0966">Cell projection</keyword>
<feature type="region of interest" description="Disordered" evidence="5">
    <location>
        <begin position="1"/>
        <end position="24"/>
    </location>
</feature>
<keyword evidence="6" id="KW-0969">Cilium</keyword>
<evidence type="ECO:0000256" key="2">
    <source>
        <dbReference type="ARBA" id="ARBA00009272"/>
    </source>
</evidence>
<evidence type="ECO:0000313" key="6">
    <source>
        <dbReference type="EMBL" id="NVP54972.1"/>
    </source>
</evidence>
<dbReference type="PANTHER" id="PTHR34653">
    <property type="match status" value="1"/>
</dbReference>
<comment type="subcellular location">
    <subcellularLocation>
        <location evidence="1 4">Bacterial flagellum basal body</location>
    </subcellularLocation>
</comment>
<dbReference type="EMBL" id="JABXYK010000003">
    <property type="protein sequence ID" value="NVP54972.1"/>
    <property type="molecule type" value="Genomic_DNA"/>
</dbReference>
<dbReference type="Pfam" id="PF02049">
    <property type="entry name" value="FliE"/>
    <property type="match status" value="1"/>
</dbReference>
<dbReference type="InterPro" id="IPR001624">
    <property type="entry name" value="FliE"/>
</dbReference>
<sequence length="116" mass="12141">MIESLKSVSSLTLSSPLGGAMTENSVSSTAFQPGLAQNVQNAPQSMSFAQVLGDMASDAVGSLKAGETKSFESIQGKANTREVVDAVMTAEQTLQTAIAIRDKVVTAYLEVARMQI</sequence>
<dbReference type="RefSeq" id="WP_176948981.1">
    <property type="nucleotide sequence ID" value="NZ_JABXYK010000003.1"/>
</dbReference>
<reference evidence="6 7" key="1">
    <citation type="submission" date="2020-06" db="EMBL/GenBank/DDBJ databases">
        <title>Rhizobium sp.nov. isolated from the tomato plant.</title>
        <authorList>
            <person name="Thin K.K."/>
            <person name="Zhang X."/>
            <person name="He S."/>
        </authorList>
    </citation>
    <scope>NUCLEOTIDE SEQUENCE [LARGE SCALE GENOMIC DNA]</scope>
    <source>
        <strain evidence="6 7">DBTS2</strain>
    </source>
</reference>
<gene>
    <name evidence="4 6" type="primary">fliE</name>
    <name evidence="6" type="ORF">HV823_06870</name>
</gene>
<organism evidence="6 7">
    <name type="scientific">Mycoplana rhizolycopersici</name>
    <dbReference type="NCBI Taxonomy" id="2746702"/>
    <lineage>
        <taxon>Bacteria</taxon>
        <taxon>Pseudomonadati</taxon>
        <taxon>Pseudomonadota</taxon>
        <taxon>Alphaproteobacteria</taxon>
        <taxon>Hyphomicrobiales</taxon>
        <taxon>Rhizobiaceae</taxon>
        <taxon>Mycoplana</taxon>
    </lineage>
</organism>
<feature type="compositionally biased region" description="Low complexity" evidence="5">
    <location>
        <begin position="1"/>
        <end position="17"/>
    </location>
</feature>
<dbReference type="Proteomes" id="UP000659172">
    <property type="component" value="Unassembled WGS sequence"/>
</dbReference>